<accession>A0A7C8HH12</accession>
<protein>
    <submittedName>
        <fullName evidence="2">Sporulation protein YunB</fullName>
    </submittedName>
</protein>
<gene>
    <name evidence="2" type="primary">yunB</name>
    <name evidence="2" type="ORF">GND95_09235</name>
</gene>
<dbReference type="Pfam" id="PF09560">
    <property type="entry name" value="Spore_YunB"/>
    <property type="match status" value="1"/>
</dbReference>
<reference evidence="2 3" key="1">
    <citation type="submission" date="2019-12" db="EMBL/GenBank/DDBJ databases">
        <title>Defluviitalea raffinosedens, isolated from a biogas fermenter, genome sequencing and characterization.</title>
        <authorList>
            <person name="Rettenmaier R."/>
            <person name="Schneider M."/>
            <person name="Neuhaus K."/>
            <person name="Liebl W."/>
            <person name="Zverlov V."/>
        </authorList>
    </citation>
    <scope>NUCLEOTIDE SEQUENCE [LARGE SCALE GENOMIC DNA]</scope>
    <source>
        <strain evidence="2 3">249c-K6</strain>
    </source>
</reference>
<keyword evidence="3" id="KW-1185">Reference proteome</keyword>
<feature type="transmembrane region" description="Helical" evidence="1">
    <location>
        <begin position="29"/>
        <end position="50"/>
    </location>
</feature>
<dbReference type="NCBIfam" id="TIGR02832">
    <property type="entry name" value="spo_yunB"/>
    <property type="match status" value="1"/>
</dbReference>
<dbReference type="PIRSF" id="PIRSF021383">
    <property type="entry name" value="YunB"/>
    <property type="match status" value="1"/>
</dbReference>
<evidence type="ECO:0000256" key="1">
    <source>
        <dbReference type="SAM" id="Phobius"/>
    </source>
</evidence>
<sequence length="257" mass="28937">MSHKLYIRGDPMRKSLRGKKPKKYRKKALLKLKILIFILIICTLFAFIYIRLDRQIMPTVMTMAHIKANAIATDAISRAVNNAFKDNNITVQDLVIYDYDENGNIVSWTINSPKINELCADIVVGISKELESLSETSLAIPLGSLTDSKIFANIGPKLNIKVLPAGDATINYDKEFRSTGINQINHTVWLNVNTRVQVVVPLASEQIRVTRKVILLDKVLSGKVPPSYVDTTKDSTLDADLQDPFEDPIDFEYPYVQ</sequence>
<proteinExistence type="predicted"/>
<keyword evidence="1" id="KW-0472">Membrane</keyword>
<comment type="caution">
    <text evidence="2">The sequence shown here is derived from an EMBL/GenBank/DDBJ whole genome shotgun (WGS) entry which is preliminary data.</text>
</comment>
<name>A0A7C8HH12_9FIRM</name>
<dbReference type="InterPro" id="IPR014197">
    <property type="entry name" value="Sporulation_prot_YunB"/>
</dbReference>
<keyword evidence="1" id="KW-1133">Transmembrane helix</keyword>
<keyword evidence="1" id="KW-0812">Transmembrane</keyword>
<evidence type="ECO:0000313" key="2">
    <source>
        <dbReference type="EMBL" id="KAE9633412.1"/>
    </source>
</evidence>
<dbReference type="EMBL" id="WSLF01000008">
    <property type="protein sequence ID" value="KAE9633412.1"/>
    <property type="molecule type" value="Genomic_DNA"/>
</dbReference>
<dbReference type="Proteomes" id="UP000483018">
    <property type="component" value="Unassembled WGS sequence"/>
</dbReference>
<organism evidence="2 3">
    <name type="scientific">Defluviitalea raffinosedens</name>
    <dbReference type="NCBI Taxonomy" id="1450156"/>
    <lineage>
        <taxon>Bacteria</taxon>
        <taxon>Bacillati</taxon>
        <taxon>Bacillota</taxon>
        <taxon>Clostridia</taxon>
        <taxon>Lachnospirales</taxon>
        <taxon>Defluviitaleaceae</taxon>
        <taxon>Defluviitalea</taxon>
    </lineage>
</organism>
<evidence type="ECO:0000313" key="3">
    <source>
        <dbReference type="Proteomes" id="UP000483018"/>
    </source>
</evidence>
<dbReference type="AlphaFoldDB" id="A0A7C8HH12"/>